<dbReference type="AlphaFoldDB" id="A0A6C0JVZ5"/>
<organism evidence="1">
    <name type="scientific">viral metagenome</name>
    <dbReference type="NCBI Taxonomy" id="1070528"/>
    <lineage>
        <taxon>unclassified sequences</taxon>
        <taxon>metagenomes</taxon>
        <taxon>organismal metagenomes</taxon>
    </lineage>
</organism>
<reference evidence="1" key="1">
    <citation type="journal article" date="2020" name="Nature">
        <title>Giant virus diversity and host interactions through global metagenomics.</title>
        <authorList>
            <person name="Schulz F."/>
            <person name="Roux S."/>
            <person name="Paez-Espino D."/>
            <person name="Jungbluth S."/>
            <person name="Walsh D.A."/>
            <person name="Denef V.J."/>
            <person name="McMahon K.D."/>
            <person name="Konstantinidis K.T."/>
            <person name="Eloe-Fadrosh E.A."/>
            <person name="Kyrpides N.C."/>
            <person name="Woyke T."/>
        </authorList>
    </citation>
    <scope>NUCLEOTIDE SEQUENCE</scope>
    <source>
        <strain evidence="1">GVMAG-S-1064190-84</strain>
    </source>
</reference>
<proteinExistence type="predicted"/>
<name>A0A6C0JVZ5_9ZZZZ</name>
<sequence length="63" mass="7667">MKYVFFVMQTSLYYFKKSIETLYVGLRNPVKFYEEERKQNEMIMKVLPALVATSMFTQRENQK</sequence>
<evidence type="ECO:0000313" key="1">
    <source>
        <dbReference type="EMBL" id="QHU08986.1"/>
    </source>
</evidence>
<protein>
    <submittedName>
        <fullName evidence="1">Uncharacterized protein</fullName>
    </submittedName>
</protein>
<dbReference type="EMBL" id="MN740700">
    <property type="protein sequence ID" value="QHU08986.1"/>
    <property type="molecule type" value="Genomic_DNA"/>
</dbReference>
<accession>A0A6C0JVZ5</accession>